<evidence type="ECO:0000259" key="1">
    <source>
        <dbReference type="PROSITE" id="PS50943"/>
    </source>
</evidence>
<dbReference type="GO" id="GO:0003677">
    <property type="term" value="F:DNA binding"/>
    <property type="evidence" value="ECO:0007669"/>
    <property type="project" value="InterPro"/>
</dbReference>
<dbReference type="InterPro" id="IPR010982">
    <property type="entry name" value="Lambda_DNA-bd_dom_sf"/>
</dbReference>
<accession>A0A3G2KFE0</accession>
<proteinExistence type="predicted"/>
<dbReference type="PROSITE" id="PS50943">
    <property type="entry name" value="HTH_CROC1"/>
    <property type="match status" value="1"/>
</dbReference>
<name>A0A3G2KFE0_9CAUD</name>
<dbReference type="Gene3D" id="1.10.260.40">
    <property type="entry name" value="lambda repressor-like DNA-binding domains"/>
    <property type="match status" value="1"/>
</dbReference>
<organism evidence="2 3">
    <name type="scientific">Arthrobacter phage Daob</name>
    <dbReference type="NCBI Taxonomy" id="2419954"/>
    <lineage>
        <taxon>Viruses</taxon>
        <taxon>Duplodnaviria</taxon>
        <taxon>Heunggongvirae</taxon>
        <taxon>Uroviricota</taxon>
        <taxon>Caudoviricetes</taxon>
        <taxon>Coralvirus</taxon>
        <taxon>Coralvirus coral</taxon>
    </lineage>
</organism>
<gene>
    <name evidence="2" type="primary">40</name>
    <name evidence="2" type="ORF">PBI_DAOB_40</name>
</gene>
<reference evidence="2 3" key="1">
    <citation type="submission" date="2018-09" db="EMBL/GenBank/DDBJ databases">
        <authorList>
            <person name="Giglietti G.M."/>
            <person name="Stoner T.H."/>
            <person name="Garlena R.A."/>
            <person name="Russell D.A."/>
            <person name="Pope W.H."/>
            <person name="Jacobs-Sera D."/>
            <person name="Hatfull G.F."/>
        </authorList>
    </citation>
    <scope>NUCLEOTIDE SEQUENCE [LARGE SCALE GENOMIC DNA]</scope>
</reference>
<evidence type="ECO:0000313" key="2">
    <source>
        <dbReference type="EMBL" id="AYN57687.1"/>
    </source>
</evidence>
<dbReference type="SUPFAM" id="SSF47413">
    <property type="entry name" value="lambda repressor-like DNA-binding domains"/>
    <property type="match status" value="1"/>
</dbReference>
<feature type="domain" description="HTH cro/C1-type" evidence="1">
    <location>
        <begin position="66"/>
        <end position="104"/>
    </location>
</feature>
<evidence type="ECO:0000313" key="3">
    <source>
        <dbReference type="Proteomes" id="UP000281958"/>
    </source>
</evidence>
<dbReference type="InterPro" id="IPR001387">
    <property type="entry name" value="Cro/C1-type_HTH"/>
</dbReference>
<dbReference type="EMBL" id="MH834609">
    <property type="protein sequence ID" value="AYN57687.1"/>
    <property type="molecule type" value="Genomic_DNA"/>
</dbReference>
<sequence>MLDGVAVALRGLYRLDYVDDQPKGVDGLEQVKVFIMPRRVEGPEGVSTALRQRMDELGVGVHRLKAASGVNHQTLANLANGVGGVELRKARRIADALEVPVGSLFLHKDGAELVEAS</sequence>
<dbReference type="Proteomes" id="UP000281958">
    <property type="component" value="Segment"/>
</dbReference>
<protein>
    <submittedName>
        <fullName evidence="2">Helix-turn-helix DNA binding domain protein</fullName>
    </submittedName>
</protein>